<accession>A0A8F9RYX4</accession>
<reference evidence="2" key="1">
    <citation type="submission" date="2021-01" db="EMBL/GenBank/DDBJ databases">
        <title>The complete mitochondrial genome of Tetramorium tsushimae (Emery, 1925) (Hymenoptera: Formicidae).</title>
        <authorList>
            <person name="Zhou Z."/>
            <person name="Yin R."/>
        </authorList>
    </citation>
    <scope>NUCLEOTIDE SEQUENCE</scope>
</reference>
<feature type="transmembrane region" description="Helical" evidence="1">
    <location>
        <begin position="6"/>
        <end position="30"/>
    </location>
</feature>
<keyword evidence="2" id="KW-0496">Mitochondrion</keyword>
<protein>
    <submittedName>
        <fullName evidence="2">ATP synthase F0 subunit 8</fullName>
    </submittedName>
</protein>
<organism evidence="2">
    <name type="scientific">Tetramorium tsushimae</name>
    <dbReference type="NCBI Taxonomy" id="291737"/>
    <lineage>
        <taxon>Eukaryota</taxon>
        <taxon>Metazoa</taxon>
        <taxon>Ecdysozoa</taxon>
        <taxon>Arthropoda</taxon>
        <taxon>Hexapoda</taxon>
        <taxon>Insecta</taxon>
        <taxon>Pterygota</taxon>
        <taxon>Neoptera</taxon>
        <taxon>Endopterygota</taxon>
        <taxon>Hymenoptera</taxon>
        <taxon>Apocrita</taxon>
        <taxon>Aculeata</taxon>
        <taxon>Formicoidea</taxon>
        <taxon>Formicidae</taxon>
        <taxon>Myrmicinae</taxon>
        <taxon>Tetramorium</taxon>
    </lineage>
</organism>
<keyword evidence="1" id="KW-1133">Transmembrane helix</keyword>
<dbReference type="EMBL" id="MW429350">
    <property type="protein sequence ID" value="QYK92307.1"/>
    <property type="molecule type" value="Genomic_DNA"/>
</dbReference>
<name>A0A8F9RYX4_9HYME</name>
<keyword evidence="1" id="KW-0472">Membrane</keyword>
<geneLocation type="mitochondrion" evidence="2"/>
<proteinExistence type="predicted"/>
<evidence type="ECO:0000256" key="1">
    <source>
        <dbReference type="SAM" id="Phobius"/>
    </source>
</evidence>
<keyword evidence="1" id="KW-0812">Transmembrane</keyword>
<sequence>MPQMMPLLWFFMMFYFILCLLMISCFMYFFTCPKIKLTFKKSNFNKNWIWMW</sequence>
<evidence type="ECO:0000313" key="2">
    <source>
        <dbReference type="EMBL" id="QYK92307.1"/>
    </source>
</evidence>
<gene>
    <name evidence="2" type="primary">atp8</name>
</gene>
<dbReference type="AlphaFoldDB" id="A0A8F9RYX4"/>